<evidence type="ECO:0000313" key="2">
    <source>
        <dbReference type="EMBL" id="CAG7693778.1"/>
    </source>
</evidence>
<evidence type="ECO:0000256" key="1">
    <source>
        <dbReference type="SAM" id="Phobius"/>
    </source>
</evidence>
<sequence length="132" mass="14816">MYFHMNTVVPYLVGIKNVFSILRFGVAEGTEELEFESPLSSNVKFQTTSVSKYFRQMEVLNVMANELWSTENAILEISLLIGVILACYGVVRYDATRATHQAIIVVLLAGTVIILWGIMDEVCEVSKDVLYS</sequence>
<keyword evidence="3" id="KW-1185">Reference proteome</keyword>
<protein>
    <submittedName>
        <fullName evidence="2">Uncharacterized protein</fullName>
    </submittedName>
</protein>
<feature type="transmembrane region" description="Helical" evidence="1">
    <location>
        <begin position="73"/>
        <end position="91"/>
    </location>
</feature>
<accession>A0A8J2J633</accession>
<evidence type="ECO:0000313" key="3">
    <source>
        <dbReference type="Proteomes" id="UP000708208"/>
    </source>
</evidence>
<proteinExistence type="predicted"/>
<comment type="caution">
    <text evidence="2">The sequence shown here is derived from an EMBL/GenBank/DDBJ whole genome shotgun (WGS) entry which is preliminary data.</text>
</comment>
<keyword evidence="1" id="KW-1133">Transmembrane helix</keyword>
<dbReference type="Proteomes" id="UP000708208">
    <property type="component" value="Unassembled WGS sequence"/>
</dbReference>
<keyword evidence="1" id="KW-0472">Membrane</keyword>
<keyword evidence="1" id="KW-0812">Transmembrane</keyword>
<name>A0A8J2J633_9HEXA</name>
<dbReference type="AlphaFoldDB" id="A0A8J2J633"/>
<feature type="transmembrane region" description="Helical" evidence="1">
    <location>
        <begin position="103"/>
        <end position="119"/>
    </location>
</feature>
<gene>
    <name evidence="2" type="ORF">AFUS01_LOCUS3806</name>
</gene>
<reference evidence="2" key="1">
    <citation type="submission" date="2021-06" db="EMBL/GenBank/DDBJ databases">
        <authorList>
            <person name="Hodson N. C."/>
            <person name="Mongue J. A."/>
            <person name="Jaron S. K."/>
        </authorList>
    </citation>
    <scope>NUCLEOTIDE SEQUENCE</scope>
</reference>
<dbReference type="EMBL" id="CAJVCH010023039">
    <property type="protein sequence ID" value="CAG7693778.1"/>
    <property type="molecule type" value="Genomic_DNA"/>
</dbReference>
<organism evidence="2 3">
    <name type="scientific">Allacma fusca</name>
    <dbReference type="NCBI Taxonomy" id="39272"/>
    <lineage>
        <taxon>Eukaryota</taxon>
        <taxon>Metazoa</taxon>
        <taxon>Ecdysozoa</taxon>
        <taxon>Arthropoda</taxon>
        <taxon>Hexapoda</taxon>
        <taxon>Collembola</taxon>
        <taxon>Symphypleona</taxon>
        <taxon>Sminthuridae</taxon>
        <taxon>Allacma</taxon>
    </lineage>
</organism>